<comment type="caution">
    <text evidence="2">The sequence shown here is derived from an EMBL/GenBank/DDBJ whole genome shotgun (WGS) entry which is preliminary data.</text>
</comment>
<dbReference type="EMBL" id="JAMQBK010000087">
    <property type="protein sequence ID" value="MCM2374493.1"/>
    <property type="molecule type" value="Genomic_DNA"/>
</dbReference>
<feature type="region of interest" description="Disordered" evidence="1">
    <location>
        <begin position="89"/>
        <end position="128"/>
    </location>
</feature>
<evidence type="ECO:0000313" key="2">
    <source>
        <dbReference type="EMBL" id="MCM2374493.1"/>
    </source>
</evidence>
<evidence type="ECO:0008006" key="4">
    <source>
        <dbReference type="Google" id="ProtNLM"/>
    </source>
</evidence>
<gene>
    <name evidence="2" type="ORF">NB063_28060</name>
</gene>
<dbReference type="RefSeq" id="WP_250932385.1">
    <property type="nucleotide sequence ID" value="NZ_JAMQBK010000087.1"/>
</dbReference>
<reference evidence="2 3" key="1">
    <citation type="journal article" date="2022" name="Syst. Appl. Microbiol.">
        <title>Rhodopirellula aestuarii sp. nov., a novel member of the genus Rhodopirellula isolated from brackish sediments collected in the Tagus River estuary, Portugal.</title>
        <authorList>
            <person name="Vitorino I.R."/>
            <person name="Klimek D."/>
            <person name="Calusinska M."/>
            <person name="Lobo-da-Cunha A."/>
            <person name="Vasconcelos V."/>
            <person name="Lage O.M."/>
        </authorList>
    </citation>
    <scope>NUCLEOTIDE SEQUENCE [LARGE SCALE GENOMIC DNA]</scope>
    <source>
        <strain evidence="2 3">ICT_H3.1</strain>
    </source>
</reference>
<proteinExistence type="predicted"/>
<evidence type="ECO:0000313" key="3">
    <source>
        <dbReference type="Proteomes" id="UP001202961"/>
    </source>
</evidence>
<evidence type="ECO:0000256" key="1">
    <source>
        <dbReference type="SAM" id="MobiDB-lite"/>
    </source>
</evidence>
<sequence>MGSKAAKIGPEVVRLRNEGCTFEAIAERLGTTGATASRAYKQFHAAENRNAVTEGKNLATGPKRRKISDEKINQIRDLLTQGNLGMRAIARPSSRRAPLDCSSREETDAGSIAKMCRSPSPARSSRAP</sequence>
<accession>A0ABT0UC46</accession>
<dbReference type="Proteomes" id="UP001202961">
    <property type="component" value="Unassembled WGS sequence"/>
</dbReference>
<name>A0ABT0UC46_9BACT</name>
<protein>
    <recommendedName>
        <fullName evidence="4">Transposase IS30-like HTH domain-containing protein</fullName>
    </recommendedName>
</protein>
<organism evidence="2 3">
    <name type="scientific">Aporhodopirellula aestuarii</name>
    <dbReference type="NCBI Taxonomy" id="2950107"/>
    <lineage>
        <taxon>Bacteria</taxon>
        <taxon>Pseudomonadati</taxon>
        <taxon>Planctomycetota</taxon>
        <taxon>Planctomycetia</taxon>
        <taxon>Pirellulales</taxon>
        <taxon>Pirellulaceae</taxon>
        <taxon>Aporhodopirellula</taxon>
    </lineage>
</organism>
<keyword evidence="3" id="KW-1185">Reference proteome</keyword>
<feature type="compositionally biased region" description="Low complexity" evidence="1">
    <location>
        <begin position="117"/>
        <end position="128"/>
    </location>
</feature>